<dbReference type="OrthoDB" id="4966959at2"/>
<evidence type="ECO:0000256" key="2">
    <source>
        <dbReference type="SAM" id="Phobius"/>
    </source>
</evidence>
<dbReference type="Proteomes" id="UP000293764">
    <property type="component" value="Unassembled WGS sequence"/>
</dbReference>
<dbReference type="AlphaFoldDB" id="A0A4Q5MXU2"/>
<dbReference type="RefSeq" id="WP_130103163.1">
    <property type="nucleotide sequence ID" value="NZ_SDWW01000032.1"/>
</dbReference>
<evidence type="ECO:0000313" key="4">
    <source>
        <dbReference type="Proteomes" id="UP000293764"/>
    </source>
</evidence>
<keyword evidence="2" id="KW-0812">Transmembrane</keyword>
<name>A0A4Q5MXU2_9MICO</name>
<proteinExistence type="predicted"/>
<accession>A0A4Q5MXU2</accession>
<feature type="compositionally biased region" description="Low complexity" evidence="1">
    <location>
        <begin position="92"/>
        <end position="101"/>
    </location>
</feature>
<keyword evidence="2" id="KW-1133">Transmembrane helix</keyword>
<gene>
    <name evidence="3" type="ORF">EUA98_13240</name>
</gene>
<reference evidence="3 4" key="1">
    <citation type="submission" date="2019-01" db="EMBL/GenBank/DDBJ databases">
        <title>Novel species of Cellulomonas.</title>
        <authorList>
            <person name="Liu Q."/>
            <person name="Xin Y.-H."/>
        </authorList>
    </citation>
    <scope>NUCLEOTIDE SEQUENCE [LARGE SCALE GENOMIC DNA]</scope>
    <source>
        <strain evidence="3 4">HLT2-17</strain>
    </source>
</reference>
<comment type="caution">
    <text evidence="3">The sequence shown here is derived from an EMBL/GenBank/DDBJ whole genome shotgun (WGS) entry which is preliminary data.</text>
</comment>
<dbReference type="EMBL" id="SDWW01000032">
    <property type="protein sequence ID" value="RYV50498.1"/>
    <property type="molecule type" value="Genomic_DNA"/>
</dbReference>
<protein>
    <submittedName>
        <fullName evidence="3">Uncharacterized protein</fullName>
    </submittedName>
</protein>
<evidence type="ECO:0000256" key="1">
    <source>
        <dbReference type="SAM" id="MobiDB-lite"/>
    </source>
</evidence>
<keyword evidence="2" id="KW-0472">Membrane</keyword>
<feature type="transmembrane region" description="Helical" evidence="2">
    <location>
        <begin position="53"/>
        <end position="73"/>
    </location>
</feature>
<keyword evidence="4" id="KW-1185">Reference proteome</keyword>
<feature type="compositionally biased region" description="Low complexity" evidence="1">
    <location>
        <begin position="18"/>
        <end position="34"/>
    </location>
</feature>
<organism evidence="3 4">
    <name type="scientific">Pengzhenrongella frigida</name>
    <dbReference type="NCBI Taxonomy" id="1259133"/>
    <lineage>
        <taxon>Bacteria</taxon>
        <taxon>Bacillati</taxon>
        <taxon>Actinomycetota</taxon>
        <taxon>Actinomycetes</taxon>
        <taxon>Micrococcales</taxon>
        <taxon>Pengzhenrongella</taxon>
    </lineage>
</organism>
<evidence type="ECO:0000313" key="3">
    <source>
        <dbReference type="EMBL" id="RYV50498.1"/>
    </source>
</evidence>
<feature type="compositionally biased region" description="Basic and acidic residues" evidence="1">
    <location>
        <begin position="105"/>
        <end position="116"/>
    </location>
</feature>
<feature type="region of interest" description="Disordered" evidence="1">
    <location>
        <begin position="1"/>
        <end position="48"/>
    </location>
</feature>
<sequence>MTTVPFDRPALDLSGWDSGPLSGALSTSTSAATPSPSPGRTGDLEPGDVSPGLIGFLPVFLIALACIGLFLSLTSKLRKVNRKQAQIDAEEAAAASAATTAPGVVRDDDASDGADR</sequence>
<feature type="region of interest" description="Disordered" evidence="1">
    <location>
        <begin position="91"/>
        <end position="116"/>
    </location>
</feature>